<evidence type="ECO:0000259" key="6">
    <source>
        <dbReference type="PROSITE" id="PS51406"/>
    </source>
</evidence>
<feature type="domain" description="Fibrinogen C-terminal" evidence="6">
    <location>
        <begin position="89"/>
        <end position="195"/>
    </location>
</feature>
<comment type="caution">
    <text evidence="7">The sequence shown here is derived from an EMBL/GenBank/DDBJ whole genome shotgun (WGS) entry which is preliminary data.</text>
</comment>
<dbReference type="InterPro" id="IPR002181">
    <property type="entry name" value="Fibrinogen_a/b/g_C_dom"/>
</dbReference>
<evidence type="ECO:0000256" key="5">
    <source>
        <dbReference type="SAM" id="Phobius"/>
    </source>
</evidence>
<feature type="transmembrane region" description="Helical" evidence="5">
    <location>
        <begin position="12"/>
        <end position="29"/>
    </location>
</feature>
<gene>
    <name evidence="7" type="ORF">KUTeg_011471</name>
</gene>
<keyword evidence="5" id="KW-0472">Membrane</keyword>
<name>A0ABQ9F456_TEGGR</name>
<evidence type="ECO:0000313" key="7">
    <source>
        <dbReference type="EMBL" id="KAJ8310976.1"/>
    </source>
</evidence>
<dbReference type="PANTHER" id="PTHR47221:SF5">
    <property type="entry name" value="FIBRINOGEN C-TERMINAL DOMAIN-CONTAINING PROTEIN"/>
    <property type="match status" value="1"/>
</dbReference>
<keyword evidence="5" id="KW-1133">Transmembrane helix</keyword>
<keyword evidence="5" id="KW-0812">Transmembrane</keyword>
<dbReference type="Proteomes" id="UP001217089">
    <property type="component" value="Unassembled WGS sequence"/>
</dbReference>
<dbReference type="InterPro" id="IPR014716">
    <property type="entry name" value="Fibrinogen_a/b/g_C_1"/>
</dbReference>
<dbReference type="InterPro" id="IPR037579">
    <property type="entry name" value="FIB_ANG-like"/>
</dbReference>
<comment type="subcellular location">
    <subcellularLocation>
        <location evidence="1">Secreted</location>
    </subcellularLocation>
</comment>
<evidence type="ECO:0000256" key="2">
    <source>
        <dbReference type="ARBA" id="ARBA00022525"/>
    </source>
</evidence>
<dbReference type="NCBIfam" id="NF040941">
    <property type="entry name" value="GGGWT_bact"/>
    <property type="match status" value="1"/>
</dbReference>
<dbReference type="SMART" id="SM00186">
    <property type="entry name" value="FBG"/>
    <property type="match status" value="1"/>
</dbReference>
<dbReference type="PANTHER" id="PTHR47221">
    <property type="entry name" value="FIBRINOGEN ALPHA CHAIN"/>
    <property type="match status" value="1"/>
</dbReference>
<keyword evidence="8" id="KW-1185">Reference proteome</keyword>
<protein>
    <recommendedName>
        <fullName evidence="6">Fibrinogen C-terminal domain-containing protein</fullName>
    </recommendedName>
</protein>
<evidence type="ECO:0000256" key="3">
    <source>
        <dbReference type="ARBA" id="ARBA00023157"/>
    </source>
</evidence>
<dbReference type="PROSITE" id="PS51406">
    <property type="entry name" value="FIBRINOGEN_C_2"/>
    <property type="match status" value="1"/>
</dbReference>
<evidence type="ECO:0000256" key="4">
    <source>
        <dbReference type="ARBA" id="ARBA00023180"/>
    </source>
</evidence>
<dbReference type="Gene3D" id="3.90.215.10">
    <property type="entry name" value="Gamma Fibrinogen, chain A, domain 1"/>
    <property type="match status" value="1"/>
</dbReference>
<keyword evidence="3" id="KW-1015">Disulfide bond</keyword>
<keyword evidence="4" id="KW-0325">Glycoprotein</keyword>
<organism evidence="7 8">
    <name type="scientific">Tegillarca granosa</name>
    <name type="common">Malaysian cockle</name>
    <name type="synonym">Anadara granosa</name>
    <dbReference type="NCBI Taxonomy" id="220873"/>
    <lineage>
        <taxon>Eukaryota</taxon>
        <taxon>Metazoa</taxon>
        <taxon>Spiralia</taxon>
        <taxon>Lophotrochozoa</taxon>
        <taxon>Mollusca</taxon>
        <taxon>Bivalvia</taxon>
        <taxon>Autobranchia</taxon>
        <taxon>Pteriomorphia</taxon>
        <taxon>Arcoida</taxon>
        <taxon>Arcoidea</taxon>
        <taxon>Arcidae</taxon>
        <taxon>Tegillarca</taxon>
    </lineage>
</organism>
<keyword evidence="2" id="KW-0964">Secreted</keyword>
<reference evidence="7 8" key="1">
    <citation type="submission" date="2022-12" db="EMBL/GenBank/DDBJ databases">
        <title>Chromosome-level genome of Tegillarca granosa.</title>
        <authorList>
            <person name="Kim J."/>
        </authorList>
    </citation>
    <scope>NUCLEOTIDE SEQUENCE [LARGE SCALE GENOMIC DNA]</scope>
    <source>
        <strain evidence="7">Teg-2019</strain>
        <tissue evidence="7">Adductor muscle</tissue>
    </source>
</reference>
<sequence length="217" mass="25509">MGCRRRDVSTSVLYLSTILLIHFTHIIFGQNEHSACRSSPYHQVSFRARIEHQCVIVETLQQDYERDKIIRDTQMTEIMKKLTSIEKKLDGKKMSADCHELIRNGITVSGVYPVKMPLGKIMNVWCDMETDNGGWTIIQRRFDGSVNFKRSWDEYTFGFGNANSEYWIGLENMYQMAAHSNYSLRIDIWDWENNHKRMHIEFMFQTILALLEIVIIS</sequence>
<dbReference type="Pfam" id="PF00147">
    <property type="entry name" value="Fibrinogen_C"/>
    <property type="match status" value="1"/>
</dbReference>
<evidence type="ECO:0000256" key="1">
    <source>
        <dbReference type="ARBA" id="ARBA00004613"/>
    </source>
</evidence>
<accession>A0ABQ9F456</accession>
<proteinExistence type="predicted"/>
<dbReference type="EMBL" id="JARBDR010000616">
    <property type="protein sequence ID" value="KAJ8310976.1"/>
    <property type="molecule type" value="Genomic_DNA"/>
</dbReference>
<dbReference type="SUPFAM" id="SSF56496">
    <property type="entry name" value="Fibrinogen C-terminal domain-like"/>
    <property type="match status" value="1"/>
</dbReference>
<evidence type="ECO:0000313" key="8">
    <source>
        <dbReference type="Proteomes" id="UP001217089"/>
    </source>
</evidence>
<dbReference type="InterPro" id="IPR036056">
    <property type="entry name" value="Fibrinogen-like_C"/>
</dbReference>